<reference evidence="3" key="1">
    <citation type="journal article" date="2023" name="Front. Mar. Sci.">
        <title>Tracing the invertebrate herpesviruses in the global sequence datasets.</title>
        <authorList>
            <person name="Rosani U."/>
            <person name="Gaia M."/>
            <person name="Delmont T.O."/>
            <person name="Krupovic M."/>
        </authorList>
    </citation>
    <scope>NUCLEOTIDE SEQUENCE</scope>
    <source>
        <strain evidence="3">MalacoHV1/China/2018</strain>
    </source>
</reference>
<keyword evidence="2" id="KW-0812">Transmembrane</keyword>
<keyword evidence="2" id="KW-1133">Transmembrane helix</keyword>
<organism evidence="3">
    <name type="scientific">Malaco herpesvirus 1</name>
    <dbReference type="NCBI Taxonomy" id="3031797"/>
    <lineage>
        <taxon>Viruses</taxon>
        <taxon>Duplodnaviria</taxon>
        <taxon>Heunggongvirae</taxon>
        <taxon>Peploviricota</taxon>
        <taxon>Herviviricetes</taxon>
        <taxon>Herpesvirales</taxon>
        <taxon>Malacoherpesviridae</taxon>
    </lineage>
</organism>
<accession>A0AA48SFG1</accession>
<name>A0AA48SFG1_9VIRU</name>
<evidence type="ECO:0000256" key="1">
    <source>
        <dbReference type="SAM" id="MobiDB-lite"/>
    </source>
</evidence>
<proteinExistence type="predicted"/>
<evidence type="ECO:0000256" key="2">
    <source>
        <dbReference type="SAM" id="Phobius"/>
    </source>
</evidence>
<feature type="transmembrane region" description="Helical" evidence="2">
    <location>
        <begin position="83"/>
        <end position="104"/>
    </location>
</feature>
<feature type="transmembrane region" description="Helical" evidence="2">
    <location>
        <begin position="6"/>
        <end position="25"/>
    </location>
</feature>
<reference evidence="3" key="2">
    <citation type="submission" date="2023-01" db="EMBL/GenBank/DDBJ databases">
        <authorList>
            <person name="Rosani U."/>
            <person name="Delmont T.O."/>
            <person name="Gaia M."/>
            <person name="Krupovic M."/>
        </authorList>
    </citation>
    <scope>NUCLEOTIDE SEQUENCE</scope>
    <source>
        <strain evidence="3">MalacoHV1/China/2018</strain>
    </source>
</reference>
<keyword evidence="2" id="KW-0472">Membrane</keyword>
<dbReference type="EMBL" id="BK063091">
    <property type="protein sequence ID" value="DBA11721.1"/>
    <property type="molecule type" value="Genomic_DNA"/>
</dbReference>
<protein>
    <submittedName>
        <fullName evidence="3">ORF20</fullName>
    </submittedName>
</protein>
<feature type="region of interest" description="Disordered" evidence="1">
    <location>
        <begin position="130"/>
        <end position="150"/>
    </location>
</feature>
<evidence type="ECO:0000313" key="3">
    <source>
        <dbReference type="EMBL" id="DBA11721.1"/>
    </source>
</evidence>
<sequence>MFPRTIVSVVNIFLVNCIPLTSYYWNRILCKVFFTVIDSAFVERHYKKMALFAPGLDESFYKLNVIRNDLLIMMDDQKQNLEFFMTFFLSLLMLVLLLSLISSVQTVATFIKMSINKGLYKIGSNYTNNPKKRRTGKNKKEDEMQLLEMS</sequence>